<dbReference type="CDD" id="cd00090">
    <property type="entry name" value="HTH_ARSR"/>
    <property type="match status" value="1"/>
</dbReference>
<dbReference type="SMART" id="SM00418">
    <property type="entry name" value="HTH_ARSR"/>
    <property type="match status" value="1"/>
</dbReference>
<sequence>MDSLDLLAHPVRLRVVHAMRGGRTLTTAELCGRIPDVSKATLYRHIDVLVSAGVLEVADERRVRGAVERHYRLRQDLAVIDEAALRTLSVDDHRRGFATAVAILLAEFNTYLSREGADPVEDLVGYRQHAIWLNTDELHDLISELRRAIVPRLANPSTPDRAQYLLSPIMFPVEPSASARTDPEHD</sequence>
<evidence type="ECO:0000313" key="2">
    <source>
        <dbReference type="EMBL" id="GAA1629222.1"/>
    </source>
</evidence>
<accession>A0ABN2F3M7</accession>
<dbReference type="Pfam" id="PF12840">
    <property type="entry name" value="HTH_20"/>
    <property type="match status" value="1"/>
</dbReference>
<dbReference type="SUPFAM" id="SSF46785">
    <property type="entry name" value="Winged helix' DNA-binding domain"/>
    <property type="match status" value="1"/>
</dbReference>
<dbReference type="InterPro" id="IPR001845">
    <property type="entry name" value="HTH_ArsR_DNA-bd_dom"/>
</dbReference>
<organism evidence="2 3">
    <name type="scientific">Nonomuraea maheshkhaliensis</name>
    <dbReference type="NCBI Taxonomy" id="419590"/>
    <lineage>
        <taxon>Bacteria</taxon>
        <taxon>Bacillati</taxon>
        <taxon>Actinomycetota</taxon>
        <taxon>Actinomycetes</taxon>
        <taxon>Streptosporangiales</taxon>
        <taxon>Streptosporangiaceae</taxon>
        <taxon>Nonomuraea</taxon>
    </lineage>
</organism>
<reference evidence="2 3" key="1">
    <citation type="journal article" date="2019" name="Int. J. Syst. Evol. Microbiol.">
        <title>The Global Catalogue of Microorganisms (GCM) 10K type strain sequencing project: providing services to taxonomists for standard genome sequencing and annotation.</title>
        <authorList>
            <consortium name="The Broad Institute Genomics Platform"/>
            <consortium name="The Broad Institute Genome Sequencing Center for Infectious Disease"/>
            <person name="Wu L."/>
            <person name="Ma J."/>
        </authorList>
    </citation>
    <scope>NUCLEOTIDE SEQUENCE [LARGE SCALE GENOMIC DNA]</scope>
    <source>
        <strain evidence="2 3">JCM 13929</strain>
    </source>
</reference>
<dbReference type="InterPro" id="IPR036390">
    <property type="entry name" value="WH_DNA-bd_sf"/>
</dbReference>
<dbReference type="RefSeq" id="WP_346104663.1">
    <property type="nucleotide sequence ID" value="NZ_BAAAMU010000016.1"/>
</dbReference>
<name>A0ABN2F3M7_9ACTN</name>
<evidence type="ECO:0000313" key="3">
    <source>
        <dbReference type="Proteomes" id="UP001500064"/>
    </source>
</evidence>
<dbReference type="Proteomes" id="UP001500064">
    <property type="component" value="Unassembled WGS sequence"/>
</dbReference>
<dbReference type="EMBL" id="BAAAMU010000016">
    <property type="protein sequence ID" value="GAA1629222.1"/>
    <property type="molecule type" value="Genomic_DNA"/>
</dbReference>
<feature type="domain" description="HTH arsR-type" evidence="1">
    <location>
        <begin position="2"/>
        <end position="86"/>
    </location>
</feature>
<protein>
    <submittedName>
        <fullName evidence="2">Helix-turn-helix domain-containing protein</fullName>
    </submittedName>
</protein>
<dbReference type="Gene3D" id="6.10.140.2180">
    <property type="match status" value="1"/>
</dbReference>
<dbReference type="Gene3D" id="1.10.10.10">
    <property type="entry name" value="Winged helix-like DNA-binding domain superfamily/Winged helix DNA-binding domain"/>
    <property type="match status" value="1"/>
</dbReference>
<keyword evidence="3" id="KW-1185">Reference proteome</keyword>
<evidence type="ECO:0000259" key="1">
    <source>
        <dbReference type="SMART" id="SM00418"/>
    </source>
</evidence>
<gene>
    <name evidence="2" type="ORF">GCM10009733_027430</name>
</gene>
<comment type="caution">
    <text evidence="2">The sequence shown here is derived from an EMBL/GenBank/DDBJ whole genome shotgun (WGS) entry which is preliminary data.</text>
</comment>
<dbReference type="InterPro" id="IPR036388">
    <property type="entry name" value="WH-like_DNA-bd_sf"/>
</dbReference>
<dbReference type="InterPro" id="IPR011991">
    <property type="entry name" value="ArsR-like_HTH"/>
</dbReference>
<proteinExistence type="predicted"/>